<dbReference type="Proteomes" id="UP001064048">
    <property type="component" value="Chromosome 28"/>
</dbReference>
<gene>
    <name evidence="1" type="ORF">MSG28_015355</name>
</gene>
<keyword evidence="2" id="KW-1185">Reference proteome</keyword>
<protein>
    <submittedName>
        <fullName evidence="1">Uncharacterized protein</fullName>
    </submittedName>
</protein>
<name>A0ACC0KAL2_CHOFU</name>
<reference evidence="1 2" key="1">
    <citation type="journal article" date="2022" name="Genome Biol. Evol.">
        <title>The Spruce Budworm Genome: Reconstructing the Evolutionary History of Antifreeze Proteins.</title>
        <authorList>
            <person name="Beliveau C."/>
            <person name="Gagne P."/>
            <person name="Picq S."/>
            <person name="Vernygora O."/>
            <person name="Keeling C.I."/>
            <person name="Pinkney K."/>
            <person name="Doucet D."/>
            <person name="Wen F."/>
            <person name="Johnston J.S."/>
            <person name="Maaroufi H."/>
            <person name="Boyle B."/>
            <person name="Laroche J."/>
            <person name="Dewar K."/>
            <person name="Juretic N."/>
            <person name="Blackburn G."/>
            <person name="Nisole A."/>
            <person name="Brunet B."/>
            <person name="Brandao M."/>
            <person name="Lumley L."/>
            <person name="Duan J."/>
            <person name="Quan G."/>
            <person name="Lucarotti C.J."/>
            <person name="Roe A.D."/>
            <person name="Sperling F.A.H."/>
            <person name="Levesque R.C."/>
            <person name="Cusson M."/>
        </authorList>
    </citation>
    <scope>NUCLEOTIDE SEQUENCE [LARGE SCALE GENOMIC DNA]</scope>
    <source>
        <strain evidence="1">Glfc:IPQL:Cfum</strain>
    </source>
</reference>
<proteinExistence type="predicted"/>
<evidence type="ECO:0000313" key="1">
    <source>
        <dbReference type="EMBL" id="KAI8433307.1"/>
    </source>
</evidence>
<sequence length="413" mass="48263">MLWLFKLKVFTQTSDGGSVFCKISCVVDLMKLDKEKTHELRQELDDGFGEIHLYVTMCTIRDNSPSQVDETSEGDIWKKKQYDWFNLQELLQGDVQEVGQLHVRVVAARGLNAKPNAYCTLELHNQQVQTHSCRATSEPAWNKRYVLIVNGEMRWYALKDMNKRNGAKGNHPRVLLQMSMMYNPTKAALKLFRPKEVKYLDKPKKLDLDVVYKNTVFIQDLFNFLHFLNDAFMRLFEWDNQELSVIMLIGWLVFWFYFRAWTIPLFLLAPFVFHLHEQSLKGKVQALPEIAAGIIANIELLVSLVERLYNLGTFKVPFLSYVTMMLLVVMSFVVYVVPFNYLLMGLGVYKFIRKYLNPDRKLNNDLVDFISRIPDNEIWKDWKELSVPEPLQCVSDNKLTRSFSDNHSDSDLT</sequence>
<comment type="caution">
    <text evidence="1">The sequence shown here is derived from an EMBL/GenBank/DDBJ whole genome shotgun (WGS) entry which is preliminary data.</text>
</comment>
<accession>A0ACC0KAL2</accession>
<dbReference type="EMBL" id="CM046128">
    <property type="protein sequence ID" value="KAI8433307.1"/>
    <property type="molecule type" value="Genomic_DNA"/>
</dbReference>
<organism evidence="1 2">
    <name type="scientific">Choristoneura fumiferana</name>
    <name type="common">Spruce budworm moth</name>
    <name type="synonym">Archips fumiferana</name>
    <dbReference type="NCBI Taxonomy" id="7141"/>
    <lineage>
        <taxon>Eukaryota</taxon>
        <taxon>Metazoa</taxon>
        <taxon>Ecdysozoa</taxon>
        <taxon>Arthropoda</taxon>
        <taxon>Hexapoda</taxon>
        <taxon>Insecta</taxon>
        <taxon>Pterygota</taxon>
        <taxon>Neoptera</taxon>
        <taxon>Endopterygota</taxon>
        <taxon>Lepidoptera</taxon>
        <taxon>Glossata</taxon>
        <taxon>Ditrysia</taxon>
        <taxon>Tortricoidea</taxon>
        <taxon>Tortricidae</taxon>
        <taxon>Tortricinae</taxon>
        <taxon>Choristoneura</taxon>
    </lineage>
</organism>
<evidence type="ECO:0000313" key="2">
    <source>
        <dbReference type="Proteomes" id="UP001064048"/>
    </source>
</evidence>